<feature type="transmembrane region" description="Helical" evidence="5">
    <location>
        <begin position="303"/>
        <end position="322"/>
    </location>
</feature>
<comment type="caution">
    <text evidence="6">The sequence shown here is derived from an EMBL/GenBank/DDBJ whole genome shotgun (WGS) entry which is preliminary data.</text>
</comment>
<proteinExistence type="predicted"/>
<evidence type="ECO:0000256" key="2">
    <source>
        <dbReference type="ARBA" id="ARBA00022692"/>
    </source>
</evidence>
<sequence length="464" mass="51729">MTLPLFQQYVKEEIEKQHKSTTPASINLTDTTKDALTHEEITLSVLSLQIAEGLPAVITVIMLGAISDKTGRRKILLWMPSLGSVLYSFIYIMIQYTGWNLDGLFMASALRGLSGSMTAFLAGGTFYAINSSNKENRSTRLGVQEFLNGIAYAIANIMVGYWVKSNGFLRPFWFTFICSCISFLISFFLVKEVEITQQNLVDNRISSNQGSNNCCIDTFKPLSRFFKCCKNRKLIKVWLSIIAFQSYAIVHLGQINTLVLYFIGPPYQWDSDKFGVFAAVAMVVAAIGAAASPVILKPYLSDINITFIGLFSKAIGTMWIAVVKNETVLYFAILLLVGELLPFPMLRSVVSNSIETTDQGSLFALMHCGESISYFLAPLMFQAIYLHTFKFFSGFVFVISVTLLVIPVVFTIAIKYVEMNGPTEYERMSGENEGIETSQSYQQLQDQEETSQAISVISNTEVDV</sequence>
<dbReference type="Proteomes" id="UP000683360">
    <property type="component" value="Unassembled WGS sequence"/>
</dbReference>
<feature type="transmembrane region" description="Helical" evidence="5">
    <location>
        <begin position="141"/>
        <end position="163"/>
    </location>
</feature>
<feature type="transmembrane region" description="Helical" evidence="5">
    <location>
        <begin position="75"/>
        <end position="94"/>
    </location>
</feature>
<evidence type="ECO:0000256" key="5">
    <source>
        <dbReference type="SAM" id="Phobius"/>
    </source>
</evidence>
<evidence type="ECO:0000256" key="1">
    <source>
        <dbReference type="ARBA" id="ARBA00004141"/>
    </source>
</evidence>
<feature type="transmembrane region" description="Helical" evidence="5">
    <location>
        <begin position="328"/>
        <end position="350"/>
    </location>
</feature>
<dbReference type="GO" id="GO:0016020">
    <property type="term" value="C:membrane"/>
    <property type="evidence" value="ECO:0007669"/>
    <property type="project" value="UniProtKB-SubCell"/>
</dbReference>
<keyword evidence="7" id="KW-1185">Reference proteome</keyword>
<protein>
    <submittedName>
        <fullName evidence="6">SLC46A1</fullName>
    </submittedName>
</protein>
<evidence type="ECO:0000256" key="3">
    <source>
        <dbReference type="ARBA" id="ARBA00022989"/>
    </source>
</evidence>
<dbReference type="EMBL" id="CAJPWZ010000296">
    <property type="protein sequence ID" value="CAG2189586.1"/>
    <property type="molecule type" value="Genomic_DNA"/>
</dbReference>
<dbReference type="SUPFAM" id="SSF103473">
    <property type="entry name" value="MFS general substrate transporter"/>
    <property type="match status" value="1"/>
</dbReference>
<dbReference type="OrthoDB" id="3026777at2759"/>
<evidence type="ECO:0000256" key="4">
    <source>
        <dbReference type="ARBA" id="ARBA00023136"/>
    </source>
</evidence>
<keyword evidence="2 5" id="KW-0812">Transmembrane</keyword>
<feature type="transmembrane region" description="Helical" evidence="5">
    <location>
        <begin position="362"/>
        <end position="385"/>
    </location>
</feature>
<dbReference type="PANTHER" id="PTHR23507:SF1">
    <property type="entry name" value="FI18259P1-RELATED"/>
    <property type="match status" value="1"/>
</dbReference>
<keyword evidence="3 5" id="KW-1133">Transmembrane helix</keyword>
<feature type="transmembrane region" description="Helical" evidence="5">
    <location>
        <begin position="41"/>
        <end position="63"/>
    </location>
</feature>
<dbReference type="InterPro" id="IPR011701">
    <property type="entry name" value="MFS"/>
</dbReference>
<organism evidence="6 7">
    <name type="scientific">Mytilus edulis</name>
    <name type="common">Blue mussel</name>
    <dbReference type="NCBI Taxonomy" id="6550"/>
    <lineage>
        <taxon>Eukaryota</taxon>
        <taxon>Metazoa</taxon>
        <taxon>Spiralia</taxon>
        <taxon>Lophotrochozoa</taxon>
        <taxon>Mollusca</taxon>
        <taxon>Bivalvia</taxon>
        <taxon>Autobranchia</taxon>
        <taxon>Pteriomorphia</taxon>
        <taxon>Mytilida</taxon>
        <taxon>Mytiloidea</taxon>
        <taxon>Mytilidae</taxon>
        <taxon>Mytilinae</taxon>
        <taxon>Mytilus</taxon>
    </lineage>
</organism>
<feature type="transmembrane region" description="Helical" evidence="5">
    <location>
        <begin position="275"/>
        <end position="296"/>
    </location>
</feature>
<name>A0A8S3Q2X6_MYTED</name>
<accession>A0A8S3Q2X6</accession>
<dbReference type="Pfam" id="PF07690">
    <property type="entry name" value="MFS_1"/>
    <property type="match status" value="1"/>
</dbReference>
<feature type="transmembrane region" description="Helical" evidence="5">
    <location>
        <begin position="169"/>
        <end position="190"/>
    </location>
</feature>
<feature type="transmembrane region" description="Helical" evidence="5">
    <location>
        <begin position="106"/>
        <end position="129"/>
    </location>
</feature>
<dbReference type="Gene3D" id="1.20.1250.20">
    <property type="entry name" value="MFS general substrate transporter like domains"/>
    <property type="match status" value="1"/>
</dbReference>
<dbReference type="PANTHER" id="PTHR23507">
    <property type="entry name" value="ZGC:174356"/>
    <property type="match status" value="1"/>
</dbReference>
<feature type="transmembrane region" description="Helical" evidence="5">
    <location>
        <begin position="237"/>
        <end position="263"/>
    </location>
</feature>
<evidence type="ECO:0000313" key="7">
    <source>
        <dbReference type="Proteomes" id="UP000683360"/>
    </source>
</evidence>
<keyword evidence="4 5" id="KW-0472">Membrane</keyword>
<feature type="transmembrane region" description="Helical" evidence="5">
    <location>
        <begin position="391"/>
        <end position="417"/>
    </location>
</feature>
<evidence type="ECO:0000313" key="6">
    <source>
        <dbReference type="EMBL" id="CAG2189586.1"/>
    </source>
</evidence>
<gene>
    <name evidence="6" type="ORF">MEDL_4945</name>
</gene>
<reference evidence="6" key="1">
    <citation type="submission" date="2021-03" db="EMBL/GenBank/DDBJ databases">
        <authorList>
            <person name="Bekaert M."/>
        </authorList>
    </citation>
    <scope>NUCLEOTIDE SEQUENCE</scope>
</reference>
<comment type="subcellular location">
    <subcellularLocation>
        <location evidence="1">Membrane</location>
        <topology evidence="1">Multi-pass membrane protein</topology>
    </subcellularLocation>
</comment>
<dbReference type="GO" id="GO:0022857">
    <property type="term" value="F:transmembrane transporter activity"/>
    <property type="evidence" value="ECO:0007669"/>
    <property type="project" value="InterPro"/>
</dbReference>
<dbReference type="InterPro" id="IPR036259">
    <property type="entry name" value="MFS_trans_sf"/>
</dbReference>
<dbReference type="AlphaFoldDB" id="A0A8S3Q2X6"/>